<dbReference type="PANTHER" id="PTHR42877:SF7">
    <property type="entry name" value="FLAVIN-BINDING MONOOXYGENASE-RELATED"/>
    <property type="match status" value="1"/>
</dbReference>
<gene>
    <name evidence="6" type="ORF">AJ79_06791</name>
</gene>
<dbReference type="EMBL" id="PDNB01000125">
    <property type="protein sequence ID" value="PGH05484.1"/>
    <property type="molecule type" value="Genomic_DNA"/>
</dbReference>
<dbReference type="PANTHER" id="PTHR42877">
    <property type="entry name" value="L-ORNITHINE N(5)-MONOOXYGENASE-RELATED"/>
    <property type="match status" value="1"/>
</dbReference>
<name>A0A2B7X1I6_9EURO</name>
<dbReference type="InterPro" id="IPR036188">
    <property type="entry name" value="FAD/NAD-bd_sf"/>
</dbReference>
<comment type="cofactor">
    <cofactor evidence="1">
        <name>FAD</name>
        <dbReference type="ChEBI" id="CHEBI:57692"/>
    </cofactor>
</comment>
<protein>
    <recommendedName>
        <fullName evidence="8">FAD/NAD(P)-binding domain-containing protein</fullName>
    </recommendedName>
</protein>
<sequence>MAGRIGIRSKTSNMVPARQDPTFIPLSPTQINGVKFPQAKVHVENVVTPPAEANGFFPETSRLPPSQSKYGTEQYKYSSPYISERAIDQPRPLKVVYIGAVVSGILATIKFRAAVPNIDLVIYEKNPESGGPWYENRYPGCACARSDVPSHSYQLSFEPWTEWSHFFSCVPEILEYWKQVAHKYDGRKHSKFQSRCPVERPNREVVCTDSETQTGEVFEDSANVFMTGTGLLNERKWPEIPESQSFKGQLLHSANWDENFDSEHVAVIGAGSSGIQIVPALVDKVKAMGHYVRGRTWISSQHRGDELTNRTQTKGGNFEYTEEEKQAWRRDPNSYIKYRKELEFEMQSLYPRLTSPRLPSSVQTSHSRSRFFGTLASPKFNVISTAIASVNETGVITADGDHHPMDAIICATGFETSPDGGCPIICRHGVKLRQRYAQRPETYLGLCTDGFPNFFQSSGTNAFQGAGNLLIMMEQIHVYVSLVLSCMAYDNIGRVEPKRSQVENFTNLTEKYFERTVYSAECASWYKSSPPGATMKERKNGRVTALWPGSSLHAVKALSRVRWGNFQTNTYDGNDF</sequence>
<keyword evidence="5" id="KW-0560">Oxidoreductase</keyword>
<evidence type="ECO:0000256" key="1">
    <source>
        <dbReference type="ARBA" id="ARBA00001974"/>
    </source>
</evidence>
<dbReference type="SUPFAM" id="SSF51905">
    <property type="entry name" value="FAD/NAD(P)-binding domain"/>
    <property type="match status" value="2"/>
</dbReference>
<evidence type="ECO:0000313" key="7">
    <source>
        <dbReference type="Proteomes" id="UP000223968"/>
    </source>
</evidence>
<dbReference type="InterPro" id="IPR020946">
    <property type="entry name" value="Flavin_mOase-like"/>
</dbReference>
<evidence type="ECO:0000256" key="3">
    <source>
        <dbReference type="ARBA" id="ARBA00022630"/>
    </source>
</evidence>
<proteinExistence type="inferred from homology"/>
<keyword evidence="3" id="KW-0285">Flavoprotein</keyword>
<evidence type="ECO:0000256" key="5">
    <source>
        <dbReference type="ARBA" id="ARBA00023002"/>
    </source>
</evidence>
<reference evidence="6 7" key="1">
    <citation type="submission" date="2017-10" db="EMBL/GenBank/DDBJ databases">
        <title>Comparative genomics in systemic dimorphic fungi from Ajellomycetaceae.</title>
        <authorList>
            <person name="Munoz J.F."/>
            <person name="Mcewen J.G."/>
            <person name="Clay O.K."/>
            <person name="Cuomo C.A."/>
        </authorList>
    </citation>
    <scope>NUCLEOTIDE SEQUENCE [LARGE SCALE GENOMIC DNA]</scope>
    <source>
        <strain evidence="6 7">UAMH5409</strain>
    </source>
</reference>
<dbReference type="GO" id="GO:0050661">
    <property type="term" value="F:NADP binding"/>
    <property type="evidence" value="ECO:0007669"/>
    <property type="project" value="InterPro"/>
</dbReference>
<comment type="similarity">
    <text evidence="2">Belongs to the FAD-binding monooxygenase family.</text>
</comment>
<dbReference type="OrthoDB" id="74360at2759"/>
<dbReference type="InterPro" id="IPR051209">
    <property type="entry name" value="FAD-bind_Monooxygenase_sf"/>
</dbReference>
<evidence type="ECO:0000313" key="6">
    <source>
        <dbReference type="EMBL" id="PGH05484.1"/>
    </source>
</evidence>
<keyword evidence="7" id="KW-1185">Reference proteome</keyword>
<dbReference type="GO" id="GO:0004499">
    <property type="term" value="F:N,N-dimethylaniline monooxygenase activity"/>
    <property type="evidence" value="ECO:0007669"/>
    <property type="project" value="InterPro"/>
</dbReference>
<dbReference type="GO" id="GO:0050660">
    <property type="term" value="F:flavin adenine dinucleotide binding"/>
    <property type="evidence" value="ECO:0007669"/>
    <property type="project" value="InterPro"/>
</dbReference>
<evidence type="ECO:0000256" key="4">
    <source>
        <dbReference type="ARBA" id="ARBA00022827"/>
    </source>
</evidence>
<keyword evidence="4" id="KW-0274">FAD</keyword>
<evidence type="ECO:0000256" key="2">
    <source>
        <dbReference type="ARBA" id="ARBA00010139"/>
    </source>
</evidence>
<dbReference type="AlphaFoldDB" id="A0A2B7X1I6"/>
<dbReference type="Pfam" id="PF00743">
    <property type="entry name" value="FMO-like"/>
    <property type="match status" value="1"/>
</dbReference>
<dbReference type="Gene3D" id="3.50.50.60">
    <property type="entry name" value="FAD/NAD(P)-binding domain"/>
    <property type="match status" value="2"/>
</dbReference>
<organism evidence="6 7">
    <name type="scientific">Helicocarpus griseus UAMH5409</name>
    <dbReference type="NCBI Taxonomy" id="1447875"/>
    <lineage>
        <taxon>Eukaryota</taxon>
        <taxon>Fungi</taxon>
        <taxon>Dikarya</taxon>
        <taxon>Ascomycota</taxon>
        <taxon>Pezizomycotina</taxon>
        <taxon>Eurotiomycetes</taxon>
        <taxon>Eurotiomycetidae</taxon>
        <taxon>Onygenales</taxon>
        <taxon>Ajellomycetaceae</taxon>
        <taxon>Helicocarpus</taxon>
    </lineage>
</organism>
<comment type="caution">
    <text evidence="6">The sequence shown here is derived from an EMBL/GenBank/DDBJ whole genome shotgun (WGS) entry which is preliminary data.</text>
</comment>
<evidence type="ECO:0008006" key="8">
    <source>
        <dbReference type="Google" id="ProtNLM"/>
    </source>
</evidence>
<accession>A0A2B7X1I6</accession>
<dbReference type="Proteomes" id="UP000223968">
    <property type="component" value="Unassembled WGS sequence"/>
</dbReference>